<keyword evidence="5" id="KW-1133">Transmembrane helix</keyword>
<reference evidence="7" key="2">
    <citation type="submission" date="2016-05" db="EMBL/GenBank/DDBJ databases">
        <authorList>
            <person name="Lavstsen T."/>
            <person name="Jespersen J.S."/>
        </authorList>
    </citation>
    <scope>NUCLEOTIDE SEQUENCE [LARGE SCALE GENOMIC DNA]</scope>
</reference>
<dbReference type="GO" id="GO:1990904">
    <property type="term" value="C:ribonucleoprotein complex"/>
    <property type="evidence" value="ECO:0007669"/>
    <property type="project" value="UniProtKB-KW"/>
</dbReference>
<feature type="transmembrane region" description="Helical" evidence="5">
    <location>
        <begin position="52"/>
        <end position="72"/>
    </location>
</feature>
<evidence type="ECO:0000256" key="3">
    <source>
        <dbReference type="ARBA" id="ARBA00023274"/>
    </source>
</evidence>
<evidence type="ECO:0000256" key="5">
    <source>
        <dbReference type="SAM" id="Phobius"/>
    </source>
</evidence>
<dbReference type="InterPro" id="IPR005484">
    <property type="entry name" value="Ribosomal_uL18_bac/plant/anim"/>
</dbReference>
<accession>A0A1A8WUC6</accession>
<dbReference type="GO" id="GO:0006412">
    <property type="term" value="P:translation"/>
    <property type="evidence" value="ECO:0007669"/>
    <property type="project" value="InterPro"/>
</dbReference>
<dbReference type="GO" id="GO:0003735">
    <property type="term" value="F:structural constituent of ribosome"/>
    <property type="evidence" value="ECO:0007669"/>
    <property type="project" value="InterPro"/>
</dbReference>
<comment type="similarity">
    <text evidence="1">Belongs to the universal ribosomal protein uL18 family.</text>
</comment>
<organism evidence="7 8">
    <name type="scientific">Plasmodium ovale curtisi</name>
    <dbReference type="NCBI Taxonomy" id="864141"/>
    <lineage>
        <taxon>Eukaryota</taxon>
        <taxon>Sar</taxon>
        <taxon>Alveolata</taxon>
        <taxon>Apicomplexa</taxon>
        <taxon>Aconoidasida</taxon>
        <taxon>Haemosporida</taxon>
        <taxon>Plasmodiidae</taxon>
        <taxon>Plasmodium</taxon>
        <taxon>Plasmodium (Plasmodium)</taxon>
    </lineage>
</organism>
<feature type="region of interest" description="Disordered" evidence="4">
    <location>
        <begin position="94"/>
        <end position="114"/>
    </location>
</feature>
<keyword evidence="5" id="KW-0812">Transmembrane</keyword>
<dbReference type="Proteomes" id="UP000078560">
    <property type="component" value="Unassembled WGS sequence"/>
</dbReference>
<dbReference type="SUPFAM" id="SSF53137">
    <property type="entry name" value="Translational machinery components"/>
    <property type="match status" value="1"/>
</dbReference>
<protein>
    <submittedName>
        <fullName evidence="7">50S ribosomal protein L18</fullName>
    </submittedName>
</protein>
<evidence type="ECO:0000256" key="2">
    <source>
        <dbReference type="ARBA" id="ARBA00022980"/>
    </source>
</evidence>
<dbReference type="PANTHER" id="PTHR12899:SF3">
    <property type="entry name" value="LARGE RIBOSOMAL SUBUNIT PROTEIN UL18M"/>
    <property type="match status" value="1"/>
</dbReference>
<sequence>MRLQNETSKRHELYGTLSVLALLTASHGCSHSHDIISWHPPYCKLRNTPNMRISSLVVPLLLTLLGVLESFITNRRILPNNTFLLLSSAKSRKGKSEQDAKGQPKCQKERRRKKSKILEQLLQEHVEKIEKKDVEGITNPDVDDEIREGKRIPRLRIKNTHNHIYATVVDDYKRHILCFSCSRDPNLSSILGTYRKKATNRVVNNGRTIKSAWEIGKDIARKALNKGIFKVKFDRAKHRYAGKVEALAEGARAVGLLL</sequence>
<dbReference type="EMBL" id="FLQU01000422">
    <property type="protein sequence ID" value="SBS85449.1"/>
    <property type="molecule type" value="Genomic_DNA"/>
</dbReference>
<evidence type="ECO:0000256" key="4">
    <source>
        <dbReference type="SAM" id="MobiDB-lite"/>
    </source>
</evidence>
<dbReference type="Proteomes" id="UP000078546">
    <property type="component" value="Unassembled WGS sequence"/>
</dbReference>
<reference evidence="8 9" key="1">
    <citation type="submission" date="2016-05" db="EMBL/GenBank/DDBJ databases">
        <authorList>
            <person name="Naeem Raeece"/>
        </authorList>
    </citation>
    <scope>NUCLEOTIDE SEQUENCE [LARGE SCALE GENOMIC DNA]</scope>
</reference>
<dbReference type="AlphaFoldDB" id="A0A1A8WUC6"/>
<dbReference type="PANTHER" id="PTHR12899">
    <property type="entry name" value="39S RIBOSOMAL PROTEIN L18, MITOCHONDRIAL"/>
    <property type="match status" value="1"/>
</dbReference>
<dbReference type="CDD" id="cd00432">
    <property type="entry name" value="Ribosomal_L18_L5e"/>
    <property type="match status" value="1"/>
</dbReference>
<evidence type="ECO:0000313" key="7">
    <source>
        <dbReference type="EMBL" id="SBS94932.1"/>
    </source>
</evidence>
<proteinExistence type="inferred from homology"/>
<dbReference type="GO" id="GO:0008097">
    <property type="term" value="F:5S rRNA binding"/>
    <property type="evidence" value="ECO:0007669"/>
    <property type="project" value="TreeGrafter"/>
</dbReference>
<name>A0A1A8WUC6_PLAOA</name>
<keyword evidence="5" id="KW-0472">Membrane</keyword>
<evidence type="ECO:0000256" key="1">
    <source>
        <dbReference type="ARBA" id="ARBA00007116"/>
    </source>
</evidence>
<dbReference type="Pfam" id="PF00861">
    <property type="entry name" value="Ribosomal_L18p"/>
    <property type="match status" value="1"/>
</dbReference>
<evidence type="ECO:0000313" key="8">
    <source>
        <dbReference type="Proteomes" id="UP000078546"/>
    </source>
</evidence>
<gene>
    <name evidence="7" type="ORF">POVCU1_028940</name>
    <name evidence="6" type="ORF">POVCU2_0031520</name>
</gene>
<dbReference type="GO" id="GO:0005737">
    <property type="term" value="C:cytoplasm"/>
    <property type="evidence" value="ECO:0007669"/>
    <property type="project" value="UniProtKB-ARBA"/>
</dbReference>
<evidence type="ECO:0000313" key="6">
    <source>
        <dbReference type="EMBL" id="SBS85449.1"/>
    </source>
</evidence>
<keyword evidence="2 7" id="KW-0689">Ribosomal protein</keyword>
<dbReference type="Gene3D" id="3.30.420.100">
    <property type="match status" value="1"/>
</dbReference>
<dbReference type="EMBL" id="FLQV01000535">
    <property type="protein sequence ID" value="SBS94932.1"/>
    <property type="molecule type" value="Genomic_DNA"/>
</dbReference>
<dbReference type="GO" id="GO:0005840">
    <property type="term" value="C:ribosome"/>
    <property type="evidence" value="ECO:0007669"/>
    <property type="project" value="UniProtKB-KW"/>
</dbReference>
<keyword evidence="3" id="KW-0687">Ribonucleoprotein</keyword>
<evidence type="ECO:0000313" key="9">
    <source>
        <dbReference type="Proteomes" id="UP000078560"/>
    </source>
</evidence>
<dbReference type="InterPro" id="IPR057268">
    <property type="entry name" value="Ribosomal_L18"/>
</dbReference>